<keyword evidence="7" id="KW-1185">Reference proteome</keyword>
<dbReference type="RefSeq" id="WP_111899023.1">
    <property type="nucleotide sequence ID" value="NZ_CP033459.1"/>
</dbReference>
<evidence type="ECO:0000256" key="3">
    <source>
        <dbReference type="ARBA" id="ARBA00018111"/>
    </source>
</evidence>
<organism evidence="6 7">
    <name type="scientific">Pseudoprevotella muciniphila</name>
    <dbReference type="NCBI Taxonomy" id="2133944"/>
    <lineage>
        <taxon>Bacteria</taxon>
        <taxon>Pseudomonadati</taxon>
        <taxon>Bacteroidota</taxon>
        <taxon>Bacteroidia</taxon>
        <taxon>Bacteroidales</taxon>
        <taxon>Prevotellaceae</taxon>
        <taxon>Pseudoprevotella</taxon>
    </lineage>
</organism>
<feature type="domain" description="RecX second three-helical" evidence="5">
    <location>
        <begin position="55"/>
        <end position="96"/>
    </location>
</feature>
<dbReference type="GO" id="GO:0005737">
    <property type="term" value="C:cytoplasm"/>
    <property type="evidence" value="ECO:0007669"/>
    <property type="project" value="UniProtKB-SubCell"/>
</dbReference>
<comment type="subcellular location">
    <subcellularLocation>
        <location evidence="1">Cytoplasm</location>
    </subcellularLocation>
</comment>
<dbReference type="Proteomes" id="UP000249375">
    <property type="component" value="Chromosome"/>
</dbReference>
<evidence type="ECO:0000313" key="7">
    <source>
        <dbReference type="Proteomes" id="UP000249375"/>
    </source>
</evidence>
<name>A0A5P8E6M7_9BACT</name>
<sequence>MKEINPEEEYRKMSYTCSLRETCRKDVQTKLERRGADVKTIEDILTRLEKGGFIDENRYARAFAHDKYLFDKWGRLKIRNSLRLKDISQTDISDALQQIDEDIYHDNLKSIIDNKRRTTKADTSFALSQKLLRFATSRGYEPHLVFPLLELDELEE</sequence>
<evidence type="ECO:0000256" key="1">
    <source>
        <dbReference type="ARBA" id="ARBA00004496"/>
    </source>
</evidence>
<evidence type="ECO:0000256" key="4">
    <source>
        <dbReference type="ARBA" id="ARBA00022490"/>
    </source>
</evidence>
<dbReference type="Pfam" id="PF02631">
    <property type="entry name" value="RecX_HTH2"/>
    <property type="match status" value="1"/>
</dbReference>
<dbReference type="PANTHER" id="PTHR33602:SF1">
    <property type="entry name" value="REGULATORY PROTEIN RECX FAMILY PROTEIN"/>
    <property type="match status" value="1"/>
</dbReference>
<comment type="similarity">
    <text evidence="2">Belongs to the RecX family.</text>
</comment>
<dbReference type="InterPro" id="IPR003783">
    <property type="entry name" value="Regulatory_RecX"/>
</dbReference>
<dbReference type="InterPro" id="IPR036388">
    <property type="entry name" value="WH-like_DNA-bd_sf"/>
</dbReference>
<gene>
    <name evidence="6" type="ORF">C7Y71_006335</name>
</gene>
<evidence type="ECO:0000313" key="6">
    <source>
        <dbReference type="EMBL" id="QFQ12665.1"/>
    </source>
</evidence>
<dbReference type="EMBL" id="CP033459">
    <property type="protein sequence ID" value="QFQ12665.1"/>
    <property type="molecule type" value="Genomic_DNA"/>
</dbReference>
<dbReference type="OrthoDB" id="1523826at2"/>
<proteinExistence type="inferred from homology"/>
<dbReference type="KEGG" id="alq:C7Y71_006335"/>
<dbReference type="Gene3D" id="1.10.10.10">
    <property type="entry name" value="Winged helix-like DNA-binding domain superfamily/Winged helix DNA-binding domain"/>
    <property type="match status" value="1"/>
</dbReference>
<reference evidence="6 7" key="1">
    <citation type="submission" date="2018-11" db="EMBL/GenBank/DDBJ databases">
        <authorList>
            <person name="Na S.W."/>
            <person name="Baik M."/>
        </authorList>
    </citation>
    <scope>NUCLEOTIDE SEQUENCE [LARGE SCALE GENOMIC DNA]</scope>
    <source>
        <strain evidence="6 7">E39</strain>
    </source>
</reference>
<dbReference type="InterPro" id="IPR053924">
    <property type="entry name" value="RecX_HTH_2nd"/>
</dbReference>
<dbReference type="GO" id="GO:0006282">
    <property type="term" value="P:regulation of DNA repair"/>
    <property type="evidence" value="ECO:0007669"/>
    <property type="project" value="InterPro"/>
</dbReference>
<evidence type="ECO:0000256" key="2">
    <source>
        <dbReference type="ARBA" id="ARBA00009695"/>
    </source>
</evidence>
<evidence type="ECO:0000259" key="5">
    <source>
        <dbReference type="Pfam" id="PF02631"/>
    </source>
</evidence>
<keyword evidence="4" id="KW-0963">Cytoplasm</keyword>
<dbReference type="PANTHER" id="PTHR33602">
    <property type="entry name" value="REGULATORY PROTEIN RECX FAMILY PROTEIN"/>
    <property type="match status" value="1"/>
</dbReference>
<protein>
    <recommendedName>
        <fullName evidence="3">Regulatory protein RecX</fullName>
    </recommendedName>
</protein>
<dbReference type="AlphaFoldDB" id="A0A5P8E6M7"/>
<accession>A0A5P8E6M7</accession>